<dbReference type="PANTHER" id="PTHR23112">
    <property type="entry name" value="G PROTEIN-COUPLED RECEPTOR 157-RELATED"/>
    <property type="match status" value="1"/>
</dbReference>
<comment type="subcellular location">
    <subcellularLocation>
        <location evidence="1">Membrane</location>
        <topology evidence="1">Multi-pass membrane protein</topology>
    </subcellularLocation>
</comment>
<evidence type="ECO:0000256" key="5">
    <source>
        <dbReference type="SAM" id="MobiDB-lite"/>
    </source>
</evidence>
<evidence type="ECO:0000256" key="2">
    <source>
        <dbReference type="ARBA" id="ARBA00022692"/>
    </source>
</evidence>
<feature type="region of interest" description="Disordered" evidence="5">
    <location>
        <begin position="324"/>
        <end position="345"/>
    </location>
</feature>
<keyword evidence="8" id="KW-1185">Reference proteome</keyword>
<evidence type="ECO:0000256" key="3">
    <source>
        <dbReference type="ARBA" id="ARBA00022989"/>
    </source>
</evidence>
<sequence>MQFKTYWGPLIAKTIWPHLTPRDVENGIWAKGNVVTCDAVAFAGQVGNTANQLYTVALSYYFMKRVKDKVKPSEFTQTYELGMHLAIWCLAIIPNIVLLAREDFNPIETGDYCSMVDKPIGCSKNEEEECVRGKHANLDAILLYAPIVFCAGMLIMSNFTRLTIHVYRAEQMMRLERAQQSNANENDKDSAENYSFCKEIMAYTCGRCCRRSSNRDEEQAPRTLAFESFIQSSLWVAVFVMINIPPVSIFFFKAGGLPFDKLDFAVWGISTLTPLGGAFNIFTYTRPKVQKSRRVYPQLEDAPYWVLFLIVVFSGGETPKEIDLYSNSNREGRSPNPSNENHEEDIANRNIDAENIFTSDFWLKHFNINHSSQRDNSLERSFERRCEALREKRAKSDDDGGLSFLDVKDDDSELSFDA</sequence>
<proteinExistence type="predicted"/>
<evidence type="ECO:0000256" key="4">
    <source>
        <dbReference type="ARBA" id="ARBA00023136"/>
    </source>
</evidence>
<accession>A0AAD3CHL6</accession>
<dbReference type="PANTHER" id="PTHR23112:SF0">
    <property type="entry name" value="TRANSMEMBRANE PROTEIN 116"/>
    <property type="match status" value="1"/>
</dbReference>
<evidence type="ECO:0000256" key="1">
    <source>
        <dbReference type="ARBA" id="ARBA00004141"/>
    </source>
</evidence>
<dbReference type="GO" id="GO:0005886">
    <property type="term" value="C:plasma membrane"/>
    <property type="evidence" value="ECO:0007669"/>
    <property type="project" value="TreeGrafter"/>
</dbReference>
<dbReference type="EMBL" id="BLLK01000022">
    <property type="protein sequence ID" value="GFH46252.1"/>
    <property type="molecule type" value="Genomic_DNA"/>
</dbReference>
<evidence type="ECO:0000313" key="8">
    <source>
        <dbReference type="Proteomes" id="UP001054902"/>
    </source>
</evidence>
<keyword evidence="3 6" id="KW-1133">Transmembrane helix</keyword>
<gene>
    <name evidence="7" type="ORF">CTEN210_02726</name>
</gene>
<keyword evidence="2 6" id="KW-0812">Transmembrane</keyword>
<comment type="caution">
    <text evidence="7">The sequence shown here is derived from an EMBL/GenBank/DDBJ whole genome shotgun (WGS) entry which is preliminary data.</text>
</comment>
<feature type="transmembrane region" description="Helical" evidence="6">
    <location>
        <begin position="232"/>
        <end position="252"/>
    </location>
</feature>
<evidence type="ECO:0000313" key="7">
    <source>
        <dbReference type="EMBL" id="GFH46252.1"/>
    </source>
</evidence>
<reference evidence="7 8" key="1">
    <citation type="journal article" date="2021" name="Sci. Rep.">
        <title>The genome of the diatom Chaetoceros tenuissimus carries an ancient integrated fragment of an extant virus.</title>
        <authorList>
            <person name="Hongo Y."/>
            <person name="Kimura K."/>
            <person name="Takaki Y."/>
            <person name="Yoshida Y."/>
            <person name="Baba S."/>
            <person name="Kobayashi G."/>
            <person name="Nagasaki K."/>
            <person name="Hano T."/>
            <person name="Tomaru Y."/>
        </authorList>
    </citation>
    <scope>NUCLEOTIDE SEQUENCE [LARGE SCALE GENOMIC DNA]</scope>
    <source>
        <strain evidence="7 8">NIES-3715</strain>
    </source>
</reference>
<dbReference type="GO" id="GO:0007189">
    <property type="term" value="P:adenylate cyclase-activating G protein-coupled receptor signaling pathway"/>
    <property type="evidence" value="ECO:0007669"/>
    <property type="project" value="TreeGrafter"/>
</dbReference>
<evidence type="ECO:0000256" key="6">
    <source>
        <dbReference type="SAM" id="Phobius"/>
    </source>
</evidence>
<dbReference type="GO" id="GO:0004930">
    <property type="term" value="F:G protein-coupled receptor activity"/>
    <property type="evidence" value="ECO:0007669"/>
    <property type="project" value="TreeGrafter"/>
</dbReference>
<feature type="transmembrane region" description="Helical" evidence="6">
    <location>
        <begin position="141"/>
        <end position="164"/>
    </location>
</feature>
<name>A0AAD3CHL6_9STRA</name>
<feature type="transmembrane region" description="Helical" evidence="6">
    <location>
        <begin position="81"/>
        <end position="100"/>
    </location>
</feature>
<dbReference type="Proteomes" id="UP001054902">
    <property type="component" value="Unassembled WGS sequence"/>
</dbReference>
<protein>
    <submittedName>
        <fullName evidence="7">Uncharacterized protein</fullName>
    </submittedName>
</protein>
<feature type="compositionally biased region" description="Polar residues" evidence="5">
    <location>
        <begin position="325"/>
        <end position="339"/>
    </location>
</feature>
<keyword evidence="4 6" id="KW-0472">Membrane</keyword>
<feature type="transmembrane region" description="Helical" evidence="6">
    <location>
        <begin position="264"/>
        <end position="284"/>
    </location>
</feature>
<dbReference type="AlphaFoldDB" id="A0AAD3CHL6"/>
<organism evidence="7 8">
    <name type="scientific">Chaetoceros tenuissimus</name>
    <dbReference type="NCBI Taxonomy" id="426638"/>
    <lineage>
        <taxon>Eukaryota</taxon>
        <taxon>Sar</taxon>
        <taxon>Stramenopiles</taxon>
        <taxon>Ochrophyta</taxon>
        <taxon>Bacillariophyta</taxon>
        <taxon>Coscinodiscophyceae</taxon>
        <taxon>Chaetocerotophycidae</taxon>
        <taxon>Chaetocerotales</taxon>
        <taxon>Chaetocerotaceae</taxon>
        <taxon>Chaetoceros</taxon>
    </lineage>
</organism>
<dbReference type="Gene3D" id="1.20.1070.10">
    <property type="entry name" value="Rhodopsin 7-helix transmembrane proteins"/>
    <property type="match status" value="1"/>
</dbReference>